<evidence type="ECO:0000256" key="7">
    <source>
        <dbReference type="ARBA" id="ARBA00022785"/>
    </source>
</evidence>
<dbReference type="SUPFAM" id="SSF111337">
    <property type="entry name" value="QueA-like"/>
    <property type="match status" value="1"/>
</dbReference>
<keyword evidence="6 13" id="KW-0949">S-adenosyl-L-methionine</keyword>
<name>A0A557RTW6_9GAMM</name>
<evidence type="ECO:0000256" key="4">
    <source>
        <dbReference type="ARBA" id="ARBA00022490"/>
    </source>
</evidence>
<dbReference type="InterPro" id="IPR036100">
    <property type="entry name" value="QueA_sf"/>
</dbReference>
<dbReference type="FunFam" id="3.40.1780.10:FF:000001">
    <property type="entry name" value="S-adenosylmethionine:tRNA ribosyltransferase-isomerase"/>
    <property type="match status" value="1"/>
</dbReference>
<dbReference type="HAMAP" id="MF_00113">
    <property type="entry name" value="QueA"/>
    <property type="match status" value="1"/>
</dbReference>
<keyword evidence="7 13" id="KW-0671">Queuosine biosynthesis</keyword>
<gene>
    <name evidence="13 14" type="primary">queA</name>
    <name evidence="14" type="ORF">FHP88_18620</name>
</gene>
<keyword evidence="5 13" id="KW-0808">Transferase</keyword>
<dbReference type="Gene3D" id="2.40.10.240">
    <property type="entry name" value="QueA-like"/>
    <property type="match status" value="1"/>
</dbReference>
<evidence type="ECO:0000256" key="10">
    <source>
        <dbReference type="ARBA" id="ARBA00066503"/>
    </source>
</evidence>
<evidence type="ECO:0000256" key="6">
    <source>
        <dbReference type="ARBA" id="ARBA00022691"/>
    </source>
</evidence>
<organism evidence="14 15">
    <name type="scientific">Sedimenticola selenatireducens</name>
    <dbReference type="NCBI Taxonomy" id="191960"/>
    <lineage>
        <taxon>Bacteria</taxon>
        <taxon>Pseudomonadati</taxon>
        <taxon>Pseudomonadota</taxon>
        <taxon>Gammaproteobacteria</taxon>
        <taxon>Chromatiales</taxon>
        <taxon>Sedimenticolaceae</taxon>
        <taxon>Sedimenticola</taxon>
    </lineage>
</organism>
<dbReference type="OrthoDB" id="9805933at2"/>
<evidence type="ECO:0000256" key="11">
    <source>
        <dbReference type="ARBA" id="ARBA00069325"/>
    </source>
</evidence>
<keyword evidence="14" id="KW-0328">Glycosyltransferase</keyword>
<comment type="catalytic activity">
    <reaction evidence="8 13">
        <text>7-aminomethyl-7-carbaguanosine(34) in tRNA + S-adenosyl-L-methionine = epoxyqueuosine(34) in tRNA + adenine + L-methionine + 2 H(+)</text>
        <dbReference type="Rhea" id="RHEA:32155"/>
        <dbReference type="Rhea" id="RHEA-COMP:10342"/>
        <dbReference type="Rhea" id="RHEA-COMP:18582"/>
        <dbReference type="ChEBI" id="CHEBI:15378"/>
        <dbReference type="ChEBI" id="CHEBI:16708"/>
        <dbReference type="ChEBI" id="CHEBI:57844"/>
        <dbReference type="ChEBI" id="CHEBI:59789"/>
        <dbReference type="ChEBI" id="CHEBI:82833"/>
        <dbReference type="ChEBI" id="CHEBI:194443"/>
        <dbReference type="EC" id="2.4.99.17"/>
    </reaction>
</comment>
<evidence type="ECO:0000256" key="13">
    <source>
        <dbReference type="HAMAP-Rule" id="MF_00113"/>
    </source>
</evidence>
<dbReference type="InterPro" id="IPR003699">
    <property type="entry name" value="QueA"/>
</dbReference>
<dbReference type="GO" id="GO:0008616">
    <property type="term" value="P:tRNA queuosine(34) biosynthetic process"/>
    <property type="evidence" value="ECO:0007669"/>
    <property type="project" value="UniProtKB-UniRule"/>
</dbReference>
<evidence type="ECO:0000256" key="8">
    <source>
        <dbReference type="ARBA" id="ARBA00052751"/>
    </source>
</evidence>
<accession>A0A557RTW6</accession>
<dbReference type="GO" id="GO:0051075">
    <property type="term" value="F:S-adenosylmethionine:tRNA ribosyltransferase-isomerase activity"/>
    <property type="evidence" value="ECO:0007669"/>
    <property type="project" value="UniProtKB-EC"/>
</dbReference>
<evidence type="ECO:0000256" key="12">
    <source>
        <dbReference type="ARBA" id="ARBA00076160"/>
    </source>
</evidence>
<dbReference type="InterPro" id="IPR042118">
    <property type="entry name" value="QueA_dom1"/>
</dbReference>
<protein>
    <recommendedName>
        <fullName evidence="11 13">S-adenosylmethionine:tRNA ribosyltransferase-isomerase</fullName>
        <ecNumber evidence="10 13">2.4.99.17</ecNumber>
    </recommendedName>
    <alternativeName>
        <fullName evidence="12 13">Queuosine biosynthesis protein QueA</fullName>
    </alternativeName>
</protein>
<reference evidence="14 15" key="1">
    <citation type="submission" date="2019-07" db="EMBL/GenBank/DDBJ databases">
        <title>The pathways for chlorine oxyanion respiration interact through the shared metabolite chlorate.</title>
        <authorList>
            <person name="Barnum T.P."/>
            <person name="Cheng Y."/>
            <person name="Hill K.A."/>
            <person name="Lucas L.N."/>
            <person name="Carlson H.K."/>
            <person name="Coates J.D."/>
        </authorList>
    </citation>
    <scope>NUCLEOTIDE SEQUENCE [LARGE SCALE GENOMIC DNA]</scope>
    <source>
        <strain evidence="14 15">BK-1</strain>
    </source>
</reference>
<dbReference type="EC" id="2.4.99.17" evidence="10 13"/>
<dbReference type="PANTHER" id="PTHR30307:SF0">
    <property type="entry name" value="S-ADENOSYLMETHIONINE:TRNA RIBOSYLTRANSFERASE-ISOMERASE"/>
    <property type="match status" value="1"/>
</dbReference>
<evidence type="ECO:0000256" key="2">
    <source>
        <dbReference type="ARBA" id="ARBA00004691"/>
    </source>
</evidence>
<keyword evidence="4 13" id="KW-0963">Cytoplasm</keyword>
<comment type="similarity">
    <text evidence="9 13">Belongs to the QueA family.</text>
</comment>
<evidence type="ECO:0000313" key="15">
    <source>
        <dbReference type="Proteomes" id="UP000316649"/>
    </source>
</evidence>
<evidence type="ECO:0000313" key="14">
    <source>
        <dbReference type="EMBL" id="TVO68584.1"/>
    </source>
</evidence>
<dbReference type="Proteomes" id="UP000316649">
    <property type="component" value="Unassembled WGS sequence"/>
</dbReference>
<evidence type="ECO:0000256" key="3">
    <source>
        <dbReference type="ARBA" id="ARBA00011245"/>
    </source>
</evidence>
<proteinExistence type="inferred from homology"/>
<dbReference type="NCBIfam" id="NF001140">
    <property type="entry name" value="PRK00147.1"/>
    <property type="match status" value="1"/>
</dbReference>
<comment type="function">
    <text evidence="13">Transfers and isomerizes the ribose moiety from AdoMet to the 7-aminomethyl group of 7-deazaguanine (preQ1-tRNA) to give epoxyqueuosine (oQ-tRNA).</text>
</comment>
<dbReference type="RefSeq" id="WP_144360657.1">
    <property type="nucleotide sequence ID" value="NZ_VMNH01000034.1"/>
</dbReference>
<sequence>MQTSDFHYELPDELIAQFPTRNRQDSRLLHLPAGAQEAVDRQFTDLPGLLNPGDLLVFNDTRVMRARLYGQKESGGRVELLIERVLQPEQGLAHIKASKSPKPGSRILLDGGGLLEVLDRADDLFLVAAVESDLPSLMAQSGHIPLPPYISRDDEALDVERYQTVYSRREGAVAAPTAGLHFGTEMLSLLEAMGIEQAHVTLHVGAGTFRPVRVDRLEDHVMHSEYVEVSAGVCEQVRATRARGGRVIAVGTTSVRSLEAASQEGEIKPFYGDTRLFITPGYAFHSVDAMVTNFHLPESTLLMLVAAFSGYDRIMAAYRHAVERRYRFFSYGDAMFLERIGKV</sequence>
<comment type="subunit">
    <text evidence="3 13">Monomer.</text>
</comment>
<dbReference type="Gene3D" id="3.40.1780.10">
    <property type="entry name" value="QueA-like"/>
    <property type="match status" value="1"/>
</dbReference>
<keyword evidence="15" id="KW-1185">Reference proteome</keyword>
<dbReference type="PANTHER" id="PTHR30307">
    <property type="entry name" value="S-ADENOSYLMETHIONINE:TRNA RIBOSYLTRANSFERASE-ISOMERASE"/>
    <property type="match status" value="1"/>
</dbReference>
<evidence type="ECO:0000256" key="1">
    <source>
        <dbReference type="ARBA" id="ARBA00004496"/>
    </source>
</evidence>
<dbReference type="NCBIfam" id="TIGR00113">
    <property type="entry name" value="queA"/>
    <property type="match status" value="1"/>
</dbReference>
<dbReference type="EMBL" id="VMNH01000034">
    <property type="protein sequence ID" value="TVO68584.1"/>
    <property type="molecule type" value="Genomic_DNA"/>
</dbReference>
<dbReference type="UniPathway" id="UPA00392"/>
<comment type="subcellular location">
    <subcellularLocation>
        <location evidence="1 13">Cytoplasm</location>
    </subcellularLocation>
</comment>
<comment type="caution">
    <text evidence="14">The sequence shown here is derived from an EMBL/GenBank/DDBJ whole genome shotgun (WGS) entry which is preliminary data.</text>
</comment>
<dbReference type="GO" id="GO:0005737">
    <property type="term" value="C:cytoplasm"/>
    <property type="evidence" value="ECO:0007669"/>
    <property type="project" value="UniProtKB-SubCell"/>
</dbReference>
<dbReference type="Pfam" id="PF02547">
    <property type="entry name" value="Queuosine_synth"/>
    <property type="match status" value="1"/>
</dbReference>
<comment type="pathway">
    <text evidence="2 13">tRNA modification; tRNA-queuosine biosynthesis.</text>
</comment>
<evidence type="ECO:0000256" key="9">
    <source>
        <dbReference type="ARBA" id="ARBA00061210"/>
    </source>
</evidence>
<dbReference type="InterPro" id="IPR042119">
    <property type="entry name" value="QueA_dom2"/>
</dbReference>
<dbReference type="AlphaFoldDB" id="A0A557RTW6"/>
<evidence type="ECO:0000256" key="5">
    <source>
        <dbReference type="ARBA" id="ARBA00022679"/>
    </source>
</evidence>
<keyword evidence="14" id="KW-0413">Isomerase</keyword>